<evidence type="ECO:0000313" key="2">
    <source>
        <dbReference type="Proteomes" id="UP000276133"/>
    </source>
</evidence>
<protein>
    <submittedName>
        <fullName evidence="1">Uncharacterized protein</fullName>
    </submittedName>
</protein>
<keyword evidence="2" id="KW-1185">Reference proteome</keyword>
<proteinExistence type="predicted"/>
<reference evidence="1 2" key="1">
    <citation type="journal article" date="2018" name="Sci. Rep.">
        <title>Genomic signatures of local adaptation to the degree of environmental predictability in rotifers.</title>
        <authorList>
            <person name="Franch-Gras L."/>
            <person name="Hahn C."/>
            <person name="Garcia-Roger E.M."/>
            <person name="Carmona M.J."/>
            <person name="Serra M."/>
            <person name="Gomez A."/>
        </authorList>
    </citation>
    <scope>NUCLEOTIDE SEQUENCE [LARGE SCALE GENOMIC DNA]</scope>
    <source>
        <strain evidence="1">HYR1</strain>
    </source>
</reference>
<gene>
    <name evidence="1" type="ORF">BpHYR1_012068</name>
</gene>
<evidence type="ECO:0000313" key="1">
    <source>
        <dbReference type="EMBL" id="RNA38624.1"/>
    </source>
</evidence>
<organism evidence="1 2">
    <name type="scientific">Brachionus plicatilis</name>
    <name type="common">Marine rotifer</name>
    <name type="synonym">Brachionus muelleri</name>
    <dbReference type="NCBI Taxonomy" id="10195"/>
    <lineage>
        <taxon>Eukaryota</taxon>
        <taxon>Metazoa</taxon>
        <taxon>Spiralia</taxon>
        <taxon>Gnathifera</taxon>
        <taxon>Rotifera</taxon>
        <taxon>Eurotatoria</taxon>
        <taxon>Monogononta</taxon>
        <taxon>Pseudotrocha</taxon>
        <taxon>Ploima</taxon>
        <taxon>Brachionidae</taxon>
        <taxon>Brachionus</taxon>
    </lineage>
</organism>
<dbReference type="EMBL" id="REGN01000846">
    <property type="protein sequence ID" value="RNA38624.1"/>
    <property type="molecule type" value="Genomic_DNA"/>
</dbReference>
<dbReference type="AlphaFoldDB" id="A0A3M7SS08"/>
<comment type="caution">
    <text evidence="1">The sequence shown here is derived from an EMBL/GenBank/DDBJ whole genome shotgun (WGS) entry which is preliminary data.</text>
</comment>
<accession>A0A3M7SS08</accession>
<dbReference type="Proteomes" id="UP000276133">
    <property type="component" value="Unassembled WGS sequence"/>
</dbReference>
<sequence>MKIFSFQINKCPNYSIHNLFRLVLKSLDKKLNRVVTKYQDKYRTKRCHISRLNAKYSIQFFQRQSLSSRAKTRSLLTFKTSLNHFSTINEDFKI</sequence>
<name>A0A3M7SS08_BRAPC</name>